<sequence>MLIPSDTAKPLNAFLNWELTLKLSDSFSLSGALLSSLLSLCLMDNFASLWPNDDFPGGAAKDTDFCLSCNPESQKSLNTERQKCG</sequence>
<dbReference type="EMBL" id="JAFLNA010000018">
    <property type="protein sequence ID" value="MBO0134078.1"/>
    <property type="molecule type" value="Genomic_DNA"/>
</dbReference>
<reference evidence="1 2" key="1">
    <citation type="submission" date="2021-03" db="EMBL/GenBank/DDBJ databases">
        <title>Whole genome sequence of Agrobacterium sp. strain Rnr.</title>
        <authorList>
            <person name="Mafakheri H."/>
            <person name="Taghavi S.M."/>
            <person name="Nemanja K."/>
            <person name="Osdaghi E."/>
        </authorList>
    </citation>
    <scope>NUCLEOTIDE SEQUENCE [LARGE SCALE GENOMIC DNA]</scope>
    <source>
        <strain evidence="1 2">Rnr</strain>
    </source>
</reference>
<dbReference type="RefSeq" id="WP_207135731.1">
    <property type="nucleotide sequence ID" value="NZ_JAFLNA010000018.1"/>
</dbReference>
<proteinExistence type="predicted"/>
<dbReference type="Proteomes" id="UP000664699">
    <property type="component" value="Unassembled WGS sequence"/>
</dbReference>
<protein>
    <submittedName>
        <fullName evidence="1">Uncharacterized protein</fullName>
    </submittedName>
</protein>
<comment type="caution">
    <text evidence="1">The sequence shown here is derived from an EMBL/GenBank/DDBJ whole genome shotgun (WGS) entry which is preliminary data.</text>
</comment>
<evidence type="ECO:0000313" key="2">
    <source>
        <dbReference type="Proteomes" id="UP000664699"/>
    </source>
</evidence>
<organism evidence="1 2">
    <name type="scientific">Agrobacterium burrii</name>
    <dbReference type="NCBI Taxonomy" id="2815339"/>
    <lineage>
        <taxon>Bacteria</taxon>
        <taxon>Pseudomonadati</taxon>
        <taxon>Pseudomonadota</taxon>
        <taxon>Alphaproteobacteria</taxon>
        <taxon>Hyphomicrobiales</taxon>
        <taxon>Rhizobiaceae</taxon>
        <taxon>Rhizobium/Agrobacterium group</taxon>
        <taxon>Agrobacterium</taxon>
        <taxon>Agrobacterium tumefaciens complex</taxon>
    </lineage>
</organism>
<evidence type="ECO:0000313" key="1">
    <source>
        <dbReference type="EMBL" id="MBO0134078.1"/>
    </source>
</evidence>
<gene>
    <name evidence="1" type="ORF">JZX89_25385</name>
</gene>
<name>A0ABS3EPY6_9HYPH</name>
<keyword evidence="2" id="KW-1185">Reference proteome</keyword>
<accession>A0ABS3EPY6</accession>